<dbReference type="RefSeq" id="WP_141136576.1">
    <property type="nucleotide sequence ID" value="NZ_FZOW01000025.1"/>
</dbReference>
<dbReference type="Proteomes" id="UP000198327">
    <property type="component" value="Unassembled WGS sequence"/>
</dbReference>
<dbReference type="Gene3D" id="3.40.1080.10">
    <property type="entry name" value="Glutaconate Coenzyme A-transferase"/>
    <property type="match status" value="2"/>
</dbReference>
<evidence type="ECO:0000313" key="2">
    <source>
        <dbReference type="EMBL" id="SNT47763.1"/>
    </source>
</evidence>
<dbReference type="OrthoDB" id="9813111at2"/>
<keyword evidence="3" id="KW-1185">Reference proteome</keyword>
<dbReference type="AlphaFoldDB" id="A0A239MZV7"/>
<protein>
    <submittedName>
        <fullName evidence="2">Propionate CoA-transferase</fullName>
    </submittedName>
</protein>
<evidence type="ECO:0000313" key="3">
    <source>
        <dbReference type="Proteomes" id="UP000198327"/>
    </source>
</evidence>
<sequence length="307" mass="31950">MTSPATAAVTAGSRPTVARMAARSSNGTVIAEVNRIIPQGELPARMARVPGAMVDIVVLSTQDVWEDEQDAVLLGTKVVELAEPAPLSRPRDVIAALALRLVGTDAVVNLGAGIPMYDVPEAARRSGRQDLYFTVEQGPMGGWPAVGGVARNPECVLSQSEVFDFYEGGGPDVSILSFGEISRHGDVNVSRFGKLMPGCGGFVNIAHGARHLIFCGTLTAGGLSIAIGEGRMSVTEEGRIGAGLATASLARIRQLRDGAIKEGPATIALQHPSGVMDIQVDATACGEVAWVAVTLTARRIFAGIVDL</sequence>
<dbReference type="PANTHER" id="PTHR43293:SF3">
    <property type="entry name" value="CHOLESTEROL RING-CLEAVING HYDROLASE IPDB SUBUNIT"/>
    <property type="match status" value="1"/>
</dbReference>
<accession>A0A239MZV7</accession>
<reference evidence="3" key="1">
    <citation type="submission" date="2017-06" db="EMBL/GenBank/DDBJ databases">
        <authorList>
            <person name="Varghese N."/>
            <person name="Submissions S."/>
        </authorList>
    </citation>
    <scope>NUCLEOTIDE SEQUENCE [LARGE SCALE GENOMIC DNA]</scope>
    <source>
        <strain evidence="3">JCM 23211</strain>
    </source>
</reference>
<evidence type="ECO:0000256" key="1">
    <source>
        <dbReference type="ARBA" id="ARBA00007047"/>
    </source>
</evidence>
<dbReference type="InterPro" id="IPR037171">
    <property type="entry name" value="NagB/RpiA_transferase-like"/>
</dbReference>
<organism evidence="2 3">
    <name type="scientific">Rhodococcoides kyotonense</name>
    <dbReference type="NCBI Taxonomy" id="398843"/>
    <lineage>
        <taxon>Bacteria</taxon>
        <taxon>Bacillati</taxon>
        <taxon>Actinomycetota</taxon>
        <taxon>Actinomycetes</taxon>
        <taxon>Mycobacteriales</taxon>
        <taxon>Nocardiaceae</taxon>
        <taxon>Rhodococcoides</taxon>
    </lineage>
</organism>
<comment type="similarity">
    <text evidence="1">Belongs to the 3-oxoacid CoA-transferase subunit B family.</text>
</comment>
<gene>
    <name evidence="2" type="ORF">SAMN05421642_1259</name>
</gene>
<keyword evidence="2" id="KW-0808">Transferase</keyword>
<dbReference type="EMBL" id="FZOW01000025">
    <property type="protein sequence ID" value="SNT47763.1"/>
    <property type="molecule type" value="Genomic_DNA"/>
</dbReference>
<dbReference type="GO" id="GO:0016740">
    <property type="term" value="F:transferase activity"/>
    <property type="evidence" value="ECO:0007669"/>
    <property type="project" value="UniProtKB-KW"/>
</dbReference>
<dbReference type="SUPFAM" id="SSF100950">
    <property type="entry name" value="NagB/RpiA/CoA transferase-like"/>
    <property type="match status" value="2"/>
</dbReference>
<name>A0A239MZV7_9NOCA</name>
<proteinExistence type="inferred from homology"/>
<dbReference type="PANTHER" id="PTHR43293">
    <property type="entry name" value="ACETATE COA-TRANSFERASE YDIF"/>
    <property type="match status" value="1"/>
</dbReference>